<dbReference type="Proteomes" id="UP001175353">
    <property type="component" value="Unassembled WGS sequence"/>
</dbReference>
<keyword evidence="3" id="KW-1185">Reference proteome</keyword>
<dbReference type="EMBL" id="JAUJLE010000526">
    <property type="protein sequence ID" value="KAK0953944.1"/>
    <property type="molecule type" value="Genomic_DNA"/>
</dbReference>
<evidence type="ECO:0000256" key="1">
    <source>
        <dbReference type="SAM" id="MobiDB-lite"/>
    </source>
</evidence>
<gene>
    <name evidence="2" type="ORF">LTR91_023561</name>
</gene>
<name>A0AAN6H2N8_9PEZI</name>
<protein>
    <submittedName>
        <fullName evidence="2">Uncharacterized protein</fullName>
    </submittedName>
</protein>
<comment type="caution">
    <text evidence="2">The sequence shown here is derived from an EMBL/GenBank/DDBJ whole genome shotgun (WGS) entry which is preliminary data.</text>
</comment>
<feature type="region of interest" description="Disordered" evidence="1">
    <location>
        <begin position="1"/>
        <end position="21"/>
    </location>
</feature>
<evidence type="ECO:0000313" key="2">
    <source>
        <dbReference type="EMBL" id="KAK0953944.1"/>
    </source>
</evidence>
<reference evidence="2" key="1">
    <citation type="submission" date="2023-06" db="EMBL/GenBank/DDBJ databases">
        <title>Black Yeasts Isolated from many extreme environments.</title>
        <authorList>
            <person name="Coleine C."/>
            <person name="Stajich J.E."/>
            <person name="Selbmann L."/>
        </authorList>
    </citation>
    <scope>NUCLEOTIDE SEQUENCE</scope>
    <source>
        <strain evidence="2">CCFEE 5200</strain>
    </source>
</reference>
<proteinExistence type="predicted"/>
<sequence>MKRQENITWGGSRSREPRHDYAVSSSKLTLSAHGEHSEYLRGNFMDGDLSTIDMASKVEIDASDMSSATSHIGHVLDIDVLHEDCQLREREQQCLAQFYDAFGRHLGADDYDCAHDGATPLLRWLKEVAQHSDAPDHVVRLAAFAARAGQYNKIDPGNSSRRAAATSGCRKLATSASKNLWVGVPCTLLRPC</sequence>
<accession>A0AAN6H2N8</accession>
<evidence type="ECO:0000313" key="3">
    <source>
        <dbReference type="Proteomes" id="UP001175353"/>
    </source>
</evidence>
<organism evidence="2 3">
    <name type="scientific">Friedmanniomyces endolithicus</name>
    <dbReference type="NCBI Taxonomy" id="329885"/>
    <lineage>
        <taxon>Eukaryota</taxon>
        <taxon>Fungi</taxon>
        <taxon>Dikarya</taxon>
        <taxon>Ascomycota</taxon>
        <taxon>Pezizomycotina</taxon>
        <taxon>Dothideomycetes</taxon>
        <taxon>Dothideomycetidae</taxon>
        <taxon>Mycosphaerellales</taxon>
        <taxon>Teratosphaeriaceae</taxon>
        <taxon>Friedmanniomyces</taxon>
    </lineage>
</organism>
<dbReference type="AlphaFoldDB" id="A0AAN6H2N8"/>
<feature type="compositionally biased region" description="Polar residues" evidence="1">
    <location>
        <begin position="1"/>
        <end position="11"/>
    </location>
</feature>